<feature type="repeat" description="ANK" evidence="3">
    <location>
        <begin position="969"/>
        <end position="1001"/>
    </location>
</feature>
<feature type="repeat" description="ANK" evidence="3">
    <location>
        <begin position="1002"/>
        <end position="1034"/>
    </location>
</feature>
<dbReference type="PRINTS" id="PR01415">
    <property type="entry name" value="ANKYRIN"/>
</dbReference>
<keyword evidence="1" id="KW-0677">Repeat</keyword>
<dbReference type="PROSITE" id="PS50297">
    <property type="entry name" value="ANK_REP_REGION"/>
    <property type="match status" value="8"/>
</dbReference>
<keyword evidence="7" id="KW-1185">Reference proteome</keyword>
<evidence type="ECO:0000259" key="4">
    <source>
        <dbReference type="Pfam" id="PF22939"/>
    </source>
</evidence>
<dbReference type="EMBL" id="JAOQAZ010000043">
    <property type="protein sequence ID" value="KAJ4246287.1"/>
    <property type="molecule type" value="Genomic_DNA"/>
</dbReference>
<dbReference type="SUPFAM" id="SSF48403">
    <property type="entry name" value="Ankyrin repeat"/>
    <property type="match status" value="1"/>
</dbReference>
<evidence type="ECO:0000313" key="7">
    <source>
        <dbReference type="Proteomes" id="UP001152049"/>
    </source>
</evidence>
<gene>
    <name evidence="6" type="ORF">NW762_013638</name>
</gene>
<dbReference type="Pfam" id="PF22939">
    <property type="entry name" value="WHD_GPIID"/>
    <property type="match status" value="1"/>
</dbReference>
<comment type="caution">
    <text evidence="6">The sequence shown here is derived from an EMBL/GenBank/DDBJ whole genome shotgun (WGS) entry which is preliminary data.</text>
</comment>
<evidence type="ECO:0008006" key="8">
    <source>
        <dbReference type="Google" id="ProtNLM"/>
    </source>
</evidence>
<dbReference type="SMART" id="SM00248">
    <property type="entry name" value="ANK"/>
    <property type="match status" value="10"/>
</dbReference>
<evidence type="ECO:0000256" key="3">
    <source>
        <dbReference type="PROSITE-ProRule" id="PRU00023"/>
    </source>
</evidence>
<reference evidence="6" key="1">
    <citation type="submission" date="2022-09" db="EMBL/GenBank/DDBJ databases">
        <title>Fusarium specimens isolated from Avocado Roots.</title>
        <authorList>
            <person name="Stajich J."/>
            <person name="Roper C."/>
            <person name="Heimlech-Rivalta G."/>
        </authorList>
    </citation>
    <scope>NUCLEOTIDE SEQUENCE</scope>
    <source>
        <strain evidence="6">CF00136</strain>
    </source>
</reference>
<dbReference type="PROSITE" id="PS50088">
    <property type="entry name" value="ANK_REPEAT"/>
    <property type="match status" value="8"/>
</dbReference>
<dbReference type="Gene3D" id="1.25.40.20">
    <property type="entry name" value="Ankyrin repeat-containing domain"/>
    <property type="match status" value="3"/>
</dbReference>
<dbReference type="InterPro" id="IPR056884">
    <property type="entry name" value="NPHP3-like_N"/>
</dbReference>
<dbReference type="Pfam" id="PF13637">
    <property type="entry name" value="Ank_4"/>
    <property type="match status" value="1"/>
</dbReference>
<proteinExistence type="predicted"/>
<dbReference type="InterPro" id="IPR027417">
    <property type="entry name" value="P-loop_NTPase"/>
</dbReference>
<protein>
    <recommendedName>
        <fullName evidence="8">Nucleoside phosphorylase domain-containing protein</fullName>
    </recommendedName>
</protein>
<evidence type="ECO:0000313" key="6">
    <source>
        <dbReference type="EMBL" id="KAJ4246287.1"/>
    </source>
</evidence>
<feature type="repeat" description="ANK" evidence="3">
    <location>
        <begin position="1035"/>
        <end position="1067"/>
    </location>
</feature>
<dbReference type="PANTHER" id="PTHR24166:SF48">
    <property type="entry name" value="PROTEIN VAPYRIN"/>
    <property type="match status" value="1"/>
</dbReference>
<dbReference type="Gene3D" id="3.40.50.300">
    <property type="entry name" value="P-loop containing nucleotide triphosphate hydrolases"/>
    <property type="match status" value="1"/>
</dbReference>
<dbReference type="InterPro" id="IPR054471">
    <property type="entry name" value="GPIID_WHD"/>
</dbReference>
<dbReference type="AlphaFoldDB" id="A0A9W8RN09"/>
<dbReference type="Pfam" id="PF00023">
    <property type="entry name" value="Ank"/>
    <property type="match status" value="1"/>
</dbReference>
<feature type="repeat" description="ANK" evidence="3">
    <location>
        <begin position="1135"/>
        <end position="1167"/>
    </location>
</feature>
<evidence type="ECO:0000256" key="1">
    <source>
        <dbReference type="ARBA" id="ARBA00022737"/>
    </source>
</evidence>
<feature type="domain" description="GPI inositol-deacylase winged helix" evidence="4">
    <location>
        <begin position="690"/>
        <end position="769"/>
    </location>
</feature>
<dbReference type="InterPro" id="IPR035994">
    <property type="entry name" value="Nucleoside_phosphorylase_sf"/>
</dbReference>
<feature type="repeat" description="ANK" evidence="3">
    <location>
        <begin position="935"/>
        <end position="967"/>
    </location>
</feature>
<feature type="repeat" description="ANK" evidence="3">
    <location>
        <begin position="1068"/>
        <end position="1100"/>
    </location>
</feature>
<dbReference type="InterPro" id="IPR050889">
    <property type="entry name" value="Dendritic_Spine_Reg/Scaffold"/>
</dbReference>
<dbReference type="GO" id="GO:0009116">
    <property type="term" value="P:nucleoside metabolic process"/>
    <property type="evidence" value="ECO:0007669"/>
    <property type="project" value="InterPro"/>
</dbReference>
<dbReference type="SUPFAM" id="SSF53167">
    <property type="entry name" value="Purine and uridine phosphorylases"/>
    <property type="match status" value="1"/>
</dbReference>
<organism evidence="6 7">
    <name type="scientific">Fusarium torreyae</name>
    <dbReference type="NCBI Taxonomy" id="1237075"/>
    <lineage>
        <taxon>Eukaryota</taxon>
        <taxon>Fungi</taxon>
        <taxon>Dikarya</taxon>
        <taxon>Ascomycota</taxon>
        <taxon>Pezizomycotina</taxon>
        <taxon>Sordariomycetes</taxon>
        <taxon>Hypocreomycetidae</taxon>
        <taxon>Hypocreales</taxon>
        <taxon>Nectriaceae</taxon>
        <taxon>Fusarium</taxon>
    </lineage>
</organism>
<sequence>MSKRDFTSNDCHDISLAAEKRRKTDVGQSEQQATNTMNEHYTVGWICAITTEYVAAQVFLDEKYGQPEYTSPHDHNDYTLGRIGPHNVVIAVLPDGEYGISSAATTARDMLHSFPNIKIGLMVGIGGGSPSRHDIRLGDVVVSASRNGNSAVLQYDFGKTVQQQRFHTTGYLDQPPVALRTAMNGLRAQYEIEGHELEEAASKVLEKKPRLAKKFRRPDASCDILYRPDVLHPSGNEASCKSMCGLDGGNLVQRPERVDEENTKVHYGLVASANQLMKDALIRDSLAEENDVLCYEMEAAGLMNHFPCLVIRGICDYSDSHKNKEWQGYAAMVAAAYTKDLLNRIPSNKVEAERRIADILTAYMLDVVPDVHTKTIELSEGIKDLLVSKDREKRESILKWLTPIDYALQQSDYNGRRQEGTGQWFLHSTEYKQWVTSLKQTLFCLGIPGAGKTIIASLVIDELYTSRQKDPSIGFAYLYCDFRRQKEQDIVSLLASLLKQLCETQYPLPEGVQNLHAEYKERQKRPCISEIAKVLTKVIGHYSQVFIVIDALDECQVAEGCRARFLAEIFKLQAETGISILCTSRPVPDIVESFQGALTVHIRAQDEDLHHFLAASLHRLPSFVLSNSQLQKDIKDTISMVANDMFLLATLHIDSLAQQPTIGHIKRALKTLPTGLNDTYDQAMARIESQSENIRKMAKKALSWVIHAMRPLSPTELQNAIAIEPGQTDLDPDFIPGIDLACSICAGLITIDTQSNIVRLVHYTTQEYFDETKQCWFTDANHDIASTCITYLLFDTFASGPCQTFQELQERLRSNQLYYYAAQYWGDHAYNALVLPPETVNFLKRTQNVQASGQVLLDHLYYPEELINTRRATGLHLAAHFGIAEALRTLLHDQQPDPKDRHGRTPLWLATYYGHEMIVELLLQHGADVEIQDDQDVTPLLCATQHGHSSIVKQLIEHNANVEKKGTKRHITALSLATEKGHTEVVKVLLELGADPDSKDSDGLTPLAWAATFGKTEVVRVLLELGADPDSKDNSGVTPLAWAAWKGDPSMVELLLQTGVRLDNKDWRGYTPLSYACWSGDEATVKLILKHGFDIEHSDVNGETPMSLAVGEQHEDVMELLLDHGANTEVHNLGSGQTPLIWVAERGHERAVEILLRKGADPEAKDNTGQTALEWAKANGHKDIEGLLLGRRSVTSS</sequence>
<dbReference type="InterPro" id="IPR002110">
    <property type="entry name" value="Ankyrin_rpt"/>
</dbReference>
<dbReference type="Gene3D" id="3.40.50.1580">
    <property type="entry name" value="Nucleoside phosphorylase domain"/>
    <property type="match status" value="1"/>
</dbReference>
<dbReference type="Pfam" id="PF12796">
    <property type="entry name" value="Ank_2"/>
    <property type="match status" value="3"/>
</dbReference>
<accession>A0A9W8RN09</accession>
<keyword evidence="2 3" id="KW-0040">ANK repeat</keyword>
<dbReference type="Pfam" id="PF24883">
    <property type="entry name" value="NPHP3_N"/>
    <property type="match status" value="1"/>
</dbReference>
<feature type="repeat" description="ANK" evidence="3">
    <location>
        <begin position="902"/>
        <end position="934"/>
    </location>
</feature>
<dbReference type="PANTHER" id="PTHR24166">
    <property type="entry name" value="ROLLING PEBBLES, ISOFORM B"/>
    <property type="match status" value="1"/>
</dbReference>
<evidence type="ECO:0000256" key="2">
    <source>
        <dbReference type="ARBA" id="ARBA00023043"/>
    </source>
</evidence>
<feature type="domain" description="Nephrocystin 3-like N-terminal" evidence="5">
    <location>
        <begin position="420"/>
        <end position="585"/>
    </location>
</feature>
<evidence type="ECO:0000259" key="5">
    <source>
        <dbReference type="Pfam" id="PF24883"/>
    </source>
</evidence>
<feature type="repeat" description="ANK" evidence="3">
    <location>
        <begin position="1101"/>
        <end position="1133"/>
    </location>
</feature>
<dbReference type="InterPro" id="IPR036770">
    <property type="entry name" value="Ankyrin_rpt-contain_sf"/>
</dbReference>
<dbReference type="SUPFAM" id="SSF52540">
    <property type="entry name" value="P-loop containing nucleoside triphosphate hydrolases"/>
    <property type="match status" value="1"/>
</dbReference>
<dbReference type="OrthoDB" id="1577640at2759"/>
<name>A0A9W8RN09_9HYPO</name>
<dbReference type="Proteomes" id="UP001152049">
    <property type="component" value="Unassembled WGS sequence"/>
</dbReference>
<dbReference type="GO" id="GO:0003824">
    <property type="term" value="F:catalytic activity"/>
    <property type="evidence" value="ECO:0007669"/>
    <property type="project" value="InterPro"/>
</dbReference>